<keyword evidence="4" id="KW-0472">Membrane</keyword>
<dbReference type="InterPro" id="IPR036734">
    <property type="entry name" value="Neur_chan_lig-bd_sf"/>
</dbReference>
<dbReference type="GO" id="GO:1902476">
    <property type="term" value="P:chloride transmembrane transport"/>
    <property type="evidence" value="ECO:0000318"/>
    <property type="project" value="GO_Central"/>
</dbReference>
<keyword evidence="3" id="KW-1133">Transmembrane helix</keyword>
<accession>A0A8R1Y3J0</accession>
<dbReference type="InterPro" id="IPR006202">
    <property type="entry name" value="Neur_chan_lig-bd"/>
</dbReference>
<dbReference type="Gene3D" id="2.70.170.10">
    <property type="entry name" value="Neurotransmitter-gated ion-channel ligand-binding domain"/>
    <property type="match status" value="1"/>
</dbReference>
<reference evidence="6" key="1">
    <citation type="journal article" date="2008" name="Nat. Genet.">
        <title>The Pristionchus pacificus genome provides a unique perspective on nematode lifestyle and parasitism.</title>
        <authorList>
            <person name="Dieterich C."/>
            <person name="Clifton S.W."/>
            <person name="Schuster L.N."/>
            <person name="Chinwalla A."/>
            <person name="Delehaunty K."/>
            <person name="Dinkelacker I."/>
            <person name="Fulton L."/>
            <person name="Fulton R."/>
            <person name="Godfrey J."/>
            <person name="Minx P."/>
            <person name="Mitreva M."/>
            <person name="Roeseler W."/>
            <person name="Tian H."/>
            <person name="Witte H."/>
            <person name="Yang S.P."/>
            <person name="Wilson R.K."/>
            <person name="Sommer R.J."/>
        </authorList>
    </citation>
    <scope>NUCLEOTIDE SEQUENCE [LARGE SCALE GENOMIC DNA]</scope>
    <source>
        <strain evidence="6">PS312</strain>
    </source>
</reference>
<dbReference type="AlphaFoldDB" id="A0A2A6BPD2"/>
<accession>A0A2A6BPD2</accession>
<protein>
    <submittedName>
        <fullName evidence="5">Transmembrane ion channel</fullName>
    </submittedName>
</protein>
<evidence type="ECO:0000256" key="3">
    <source>
        <dbReference type="ARBA" id="ARBA00022989"/>
    </source>
</evidence>
<evidence type="ECO:0000256" key="2">
    <source>
        <dbReference type="ARBA" id="ARBA00022692"/>
    </source>
</evidence>
<name>A0A2A6BPD2_PRIPA</name>
<evidence type="ECO:0000256" key="4">
    <source>
        <dbReference type="ARBA" id="ARBA00023136"/>
    </source>
</evidence>
<keyword evidence="2" id="KW-0812">Transmembrane</keyword>
<keyword evidence="6" id="KW-1185">Reference proteome</keyword>
<dbReference type="SUPFAM" id="SSF90112">
    <property type="entry name" value="Neurotransmitter-gated ion-channel transmembrane pore"/>
    <property type="match status" value="1"/>
</dbReference>
<gene>
    <name evidence="5" type="primary">WBGene00091964</name>
</gene>
<dbReference type="InterPro" id="IPR036719">
    <property type="entry name" value="Neuro-gated_channel_TM_sf"/>
</dbReference>
<organism evidence="5 6">
    <name type="scientific">Pristionchus pacificus</name>
    <name type="common">Parasitic nematode worm</name>
    <dbReference type="NCBI Taxonomy" id="54126"/>
    <lineage>
        <taxon>Eukaryota</taxon>
        <taxon>Metazoa</taxon>
        <taxon>Ecdysozoa</taxon>
        <taxon>Nematoda</taxon>
        <taxon>Chromadorea</taxon>
        <taxon>Rhabditida</taxon>
        <taxon>Rhabditina</taxon>
        <taxon>Diplogasteromorpha</taxon>
        <taxon>Diplogasteroidea</taxon>
        <taxon>Neodiplogasteridae</taxon>
        <taxon>Pristionchus</taxon>
    </lineage>
</organism>
<dbReference type="Proteomes" id="UP000005239">
    <property type="component" value="Unassembled WGS sequence"/>
</dbReference>
<comment type="subcellular location">
    <subcellularLocation>
        <location evidence="1">Membrane</location>
        <topology evidence="1">Multi-pass membrane protein</topology>
    </subcellularLocation>
</comment>
<dbReference type="Gene3D" id="1.20.58.390">
    <property type="entry name" value="Neurotransmitter-gated ion-channel transmembrane domain"/>
    <property type="match status" value="1"/>
</dbReference>
<dbReference type="GO" id="GO:0098794">
    <property type="term" value="C:postsynapse"/>
    <property type="evidence" value="ECO:0007669"/>
    <property type="project" value="GOC"/>
</dbReference>
<dbReference type="Pfam" id="PF02931">
    <property type="entry name" value="Neur_chan_LBD"/>
    <property type="match status" value="1"/>
</dbReference>
<proteinExistence type="predicted"/>
<dbReference type="EnsemblMetazoa" id="PPA02410.1">
    <property type="protein sequence ID" value="PPA02410.1"/>
    <property type="gene ID" value="WBGene00091964"/>
</dbReference>
<dbReference type="SUPFAM" id="SSF63712">
    <property type="entry name" value="Nicotinic receptor ligand binding domain-like"/>
    <property type="match status" value="1"/>
</dbReference>
<dbReference type="InterPro" id="IPR006201">
    <property type="entry name" value="Neur_channel"/>
</dbReference>
<evidence type="ECO:0000256" key="1">
    <source>
        <dbReference type="ARBA" id="ARBA00004141"/>
    </source>
</evidence>
<dbReference type="InterPro" id="IPR038050">
    <property type="entry name" value="Neuro_actylchol_rec"/>
</dbReference>
<sequence length="364" mass="41873">MRLLFILFLVLVSIANGEVDSDEVIDKFESIQEREQPKTVNISVLIHRIDNIGTPRDSVTLHMVLLQEWEDSRRKFKGSENIAVESANLNTSNWTPLLYFPSVLKTDPFTVYKTISPNRKVETRQAIQVTIPCRHNAWRFPSDEYSCQLRIESQHRDNVVITWMSSHDSHMMDSVEEVKIASPFKVSRIEHSSRADSTTKNEGKNMKHLIVDIGVKREAGSYYWFSSIQPSIFLLVLTWTSLFLNREKFILLRISLALVSLFAVQALNFVVNSEGRSSGGQGNVVDFWMQLSSLLIFIILIENVIIAILSTRKRKETEEGVYFTDRSKHSDVEKLPEAMDYLAKVFFPLVATLVLIITFFIIYF</sequence>
<dbReference type="GO" id="GO:0004888">
    <property type="term" value="F:transmembrane signaling receptor activity"/>
    <property type="evidence" value="ECO:0007669"/>
    <property type="project" value="InterPro"/>
</dbReference>
<evidence type="ECO:0000313" key="5">
    <source>
        <dbReference type="EnsemblMetazoa" id="PPA02410.1"/>
    </source>
</evidence>
<dbReference type="PANTHER" id="PTHR18945">
    <property type="entry name" value="NEUROTRANSMITTER GATED ION CHANNEL"/>
    <property type="match status" value="1"/>
</dbReference>
<evidence type="ECO:0000313" key="6">
    <source>
        <dbReference type="Proteomes" id="UP000005239"/>
    </source>
</evidence>
<reference evidence="5" key="2">
    <citation type="submission" date="2022-06" db="UniProtKB">
        <authorList>
            <consortium name="EnsemblMetazoa"/>
        </authorList>
    </citation>
    <scope>IDENTIFICATION</scope>
    <source>
        <strain evidence="5">PS312</strain>
    </source>
</reference>
<dbReference type="GO" id="GO:0005231">
    <property type="term" value="F:excitatory extracellular ligand-gated monoatomic ion channel activity"/>
    <property type="evidence" value="ECO:0000318"/>
    <property type="project" value="GO_Central"/>
</dbReference>
<dbReference type="GO" id="GO:0016020">
    <property type="term" value="C:membrane"/>
    <property type="evidence" value="ECO:0007669"/>
    <property type="project" value="UniProtKB-SubCell"/>
</dbReference>